<evidence type="ECO:0000256" key="1">
    <source>
        <dbReference type="SAM" id="MobiDB-lite"/>
    </source>
</evidence>
<protein>
    <submittedName>
        <fullName evidence="2">Uncharacterized protein</fullName>
    </submittedName>
</protein>
<keyword evidence="3" id="KW-1185">Reference proteome</keyword>
<evidence type="ECO:0000313" key="3">
    <source>
        <dbReference type="Proteomes" id="UP000275078"/>
    </source>
</evidence>
<organism evidence="2 3">
    <name type="scientific">Ascobolus immersus RN42</name>
    <dbReference type="NCBI Taxonomy" id="1160509"/>
    <lineage>
        <taxon>Eukaryota</taxon>
        <taxon>Fungi</taxon>
        <taxon>Dikarya</taxon>
        <taxon>Ascomycota</taxon>
        <taxon>Pezizomycotina</taxon>
        <taxon>Pezizomycetes</taxon>
        <taxon>Pezizales</taxon>
        <taxon>Ascobolaceae</taxon>
        <taxon>Ascobolus</taxon>
    </lineage>
</organism>
<dbReference type="AlphaFoldDB" id="A0A3N4I5K1"/>
<feature type="compositionally biased region" description="Acidic residues" evidence="1">
    <location>
        <begin position="279"/>
        <end position="301"/>
    </location>
</feature>
<proteinExistence type="predicted"/>
<name>A0A3N4I5K1_ASCIM</name>
<sequence>MLYGRDQCVEHFGPYTQPCSFLTDAGINYVIWGYYCLGFCFGFRQYLSLDDLDIVVADDEMPDAIKTLQKHSYQLSKKPKVGMFGMMLKVGEFPEIAVLNFCGSEKTCLVSVIPRPVNLIPASLVHFRLEVPYYRRTSKVELPMAQCNSLACHVWTVHQPTLPGILDAALTTMRLNARRSEDLKNPFFGVKFYLKRECQELPMEELRKESLFQHGREIWSQITYQAYGRKHRFDHPMRGELPSPRQMKVAALLGDVNCEYYTFLCVDEDIYEDIRDEERAADEDDDSSDSEGWDSDEDAEMEAYYAPVLNPREPWENHFGIIEAE</sequence>
<evidence type="ECO:0000313" key="2">
    <source>
        <dbReference type="EMBL" id="RPA79948.1"/>
    </source>
</evidence>
<gene>
    <name evidence="2" type="ORF">BJ508DRAFT_307863</name>
</gene>
<reference evidence="2 3" key="1">
    <citation type="journal article" date="2018" name="Nat. Ecol. Evol.">
        <title>Pezizomycetes genomes reveal the molecular basis of ectomycorrhizal truffle lifestyle.</title>
        <authorList>
            <person name="Murat C."/>
            <person name="Payen T."/>
            <person name="Noel B."/>
            <person name="Kuo A."/>
            <person name="Morin E."/>
            <person name="Chen J."/>
            <person name="Kohler A."/>
            <person name="Krizsan K."/>
            <person name="Balestrini R."/>
            <person name="Da Silva C."/>
            <person name="Montanini B."/>
            <person name="Hainaut M."/>
            <person name="Levati E."/>
            <person name="Barry K.W."/>
            <person name="Belfiori B."/>
            <person name="Cichocki N."/>
            <person name="Clum A."/>
            <person name="Dockter R.B."/>
            <person name="Fauchery L."/>
            <person name="Guy J."/>
            <person name="Iotti M."/>
            <person name="Le Tacon F."/>
            <person name="Lindquist E.A."/>
            <person name="Lipzen A."/>
            <person name="Malagnac F."/>
            <person name="Mello A."/>
            <person name="Molinier V."/>
            <person name="Miyauchi S."/>
            <person name="Poulain J."/>
            <person name="Riccioni C."/>
            <person name="Rubini A."/>
            <person name="Sitrit Y."/>
            <person name="Splivallo R."/>
            <person name="Traeger S."/>
            <person name="Wang M."/>
            <person name="Zifcakova L."/>
            <person name="Wipf D."/>
            <person name="Zambonelli A."/>
            <person name="Paolocci F."/>
            <person name="Nowrousian M."/>
            <person name="Ottonello S."/>
            <person name="Baldrian P."/>
            <person name="Spatafora J.W."/>
            <person name="Henrissat B."/>
            <person name="Nagy L.G."/>
            <person name="Aury J.M."/>
            <person name="Wincker P."/>
            <person name="Grigoriev I.V."/>
            <person name="Bonfante P."/>
            <person name="Martin F.M."/>
        </authorList>
    </citation>
    <scope>NUCLEOTIDE SEQUENCE [LARGE SCALE GENOMIC DNA]</scope>
    <source>
        <strain evidence="2 3">RN42</strain>
    </source>
</reference>
<feature type="region of interest" description="Disordered" evidence="1">
    <location>
        <begin position="278"/>
        <end position="308"/>
    </location>
</feature>
<dbReference type="Proteomes" id="UP000275078">
    <property type="component" value="Unassembled WGS sequence"/>
</dbReference>
<accession>A0A3N4I5K1</accession>
<dbReference type="EMBL" id="ML119693">
    <property type="protein sequence ID" value="RPA79948.1"/>
    <property type="molecule type" value="Genomic_DNA"/>
</dbReference>